<dbReference type="Pfam" id="PF25601">
    <property type="entry name" value="AAA_lid_14"/>
    <property type="match status" value="1"/>
</dbReference>
<keyword evidence="1" id="KW-0547">Nucleotide-binding</keyword>
<protein>
    <submittedName>
        <fullName evidence="6">Sigma-54-dependent transcriptional regulator</fullName>
    </submittedName>
</protein>
<evidence type="ECO:0000313" key="6">
    <source>
        <dbReference type="EMBL" id="RHG27098.1"/>
    </source>
</evidence>
<keyword evidence="4" id="KW-0804">Transcription</keyword>
<dbReference type="SUPFAM" id="SSF159800">
    <property type="entry name" value="PrpR receptor domain-like"/>
    <property type="match status" value="1"/>
</dbReference>
<dbReference type="RefSeq" id="WP_118224568.1">
    <property type="nucleotide sequence ID" value="NZ_QRIC01000007.1"/>
</dbReference>
<dbReference type="Proteomes" id="UP000284095">
    <property type="component" value="Unassembled WGS sequence"/>
</dbReference>
<dbReference type="PROSITE" id="PS00675">
    <property type="entry name" value="SIGMA54_INTERACT_1"/>
    <property type="match status" value="1"/>
</dbReference>
<dbReference type="SUPFAM" id="SSF52540">
    <property type="entry name" value="P-loop containing nucleoside triphosphate hydrolases"/>
    <property type="match status" value="1"/>
</dbReference>
<gene>
    <name evidence="6" type="ORF">DW265_04540</name>
</gene>
<dbReference type="PANTHER" id="PTHR32071">
    <property type="entry name" value="TRANSCRIPTIONAL REGULATORY PROTEIN"/>
    <property type="match status" value="1"/>
</dbReference>
<dbReference type="SUPFAM" id="SSF46689">
    <property type="entry name" value="Homeodomain-like"/>
    <property type="match status" value="1"/>
</dbReference>
<dbReference type="GO" id="GO:0000156">
    <property type="term" value="F:phosphorelay response regulator activity"/>
    <property type="evidence" value="ECO:0007669"/>
    <property type="project" value="InterPro"/>
</dbReference>
<feature type="domain" description="Sigma-54 factor interaction" evidence="5">
    <location>
        <begin position="322"/>
        <end position="516"/>
    </location>
</feature>
<dbReference type="Gene3D" id="3.40.50.10660">
    <property type="entry name" value="PrpR receptor domain-like"/>
    <property type="match status" value="1"/>
</dbReference>
<evidence type="ECO:0000256" key="4">
    <source>
        <dbReference type="ARBA" id="ARBA00023163"/>
    </source>
</evidence>
<dbReference type="Gene3D" id="1.10.10.60">
    <property type="entry name" value="Homeodomain-like"/>
    <property type="match status" value="1"/>
</dbReference>
<reference evidence="6 7" key="1">
    <citation type="submission" date="2018-08" db="EMBL/GenBank/DDBJ databases">
        <title>A genome reference for cultivated species of the human gut microbiota.</title>
        <authorList>
            <person name="Zou Y."/>
            <person name="Xue W."/>
            <person name="Luo G."/>
        </authorList>
    </citation>
    <scope>NUCLEOTIDE SEQUENCE [LARGE SCALE GENOMIC DNA]</scope>
    <source>
        <strain evidence="6 7">AM22-22</strain>
    </source>
</reference>
<dbReference type="Gene3D" id="3.40.50.300">
    <property type="entry name" value="P-loop containing nucleotide triphosphate hydrolases"/>
    <property type="match status" value="1"/>
</dbReference>
<accession>A0A414SYU2</accession>
<sequence length="592" mass="66808">MQKTKILAVAPYEGLADAISTIAQTRDDIKMTVQIGDLNTGKQIAMELAHNNYDVIISRGGTAELIRSTVELPVIDIPISVYDVLRTIKLAENYSGKFVIAGFSSITNCSRILCDLLQYDIDIFTFTSETDTLPTLRKAYENGCTLALCDMAGSKAAQALGMNSLFISSGTESINAAIDEAIKLVRSSQHVHKQKDLFQALLSDEEREFMIYDPAGNLWFSSLTDNDRNIALMNLINTYLKAFLKVPDQTVTRQIRDKIYVLTNRHLIYENQKYTAITIRQQMALFSDDSSEITIYNRLDHTSQEYSNEYSSSHHVGNTATLIQEYSKNNFPVLIIGETGTGKDKIARQLYENSPNNTAPLYIINCELIGERKWNTLLNSIESPFAATNATLYIKSLASLSKAQLDNLFSYIDNSRLSKRNRLIFSITLENFSKGQEDLCRSYLENRLSCLTLRLPPLRERINDLSSITALYIHRMNITIGKQIIGFEAEAMDLMHSFPWPGNLDQLHHVIKELVVITQTPYITYTDTKAILDAEPAISGNAPQTTLNLSTTLDEMNYQIIQWVLAEEHGNKEKTAKRLGISRSTLWRMLKK</sequence>
<keyword evidence="7" id="KW-1185">Reference proteome</keyword>
<dbReference type="InterPro" id="IPR027417">
    <property type="entry name" value="P-loop_NTPase"/>
</dbReference>
<dbReference type="Pfam" id="PF02954">
    <property type="entry name" value="HTH_8"/>
    <property type="match status" value="1"/>
</dbReference>
<dbReference type="InterPro" id="IPR058031">
    <property type="entry name" value="AAA_lid_NorR"/>
</dbReference>
<evidence type="ECO:0000256" key="3">
    <source>
        <dbReference type="ARBA" id="ARBA00023015"/>
    </source>
</evidence>
<dbReference type="InterPro" id="IPR010524">
    <property type="entry name" value="Sig_transdc_resp-reg_PrpR_N"/>
</dbReference>
<evidence type="ECO:0000313" key="7">
    <source>
        <dbReference type="Proteomes" id="UP000284095"/>
    </source>
</evidence>
<proteinExistence type="predicted"/>
<evidence type="ECO:0000256" key="1">
    <source>
        <dbReference type="ARBA" id="ARBA00022741"/>
    </source>
</evidence>
<dbReference type="GO" id="GO:0005524">
    <property type="term" value="F:ATP binding"/>
    <property type="evidence" value="ECO:0007669"/>
    <property type="project" value="UniProtKB-KW"/>
</dbReference>
<dbReference type="AlphaFoldDB" id="A0A414SYU2"/>
<name>A0A414SYU2_9FIRM</name>
<dbReference type="Pfam" id="PF06506">
    <property type="entry name" value="PrpR_N"/>
    <property type="match status" value="1"/>
</dbReference>
<dbReference type="Gene3D" id="1.10.8.60">
    <property type="match status" value="1"/>
</dbReference>
<dbReference type="PROSITE" id="PS50045">
    <property type="entry name" value="SIGMA54_INTERACT_4"/>
    <property type="match status" value="1"/>
</dbReference>
<dbReference type="InterPro" id="IPR002197">
    <property type="entry name" value="HTH_Fis"/>
</dbReference>
<dbReference type="GO" id="GO:0006355">
    <property type="term" value="P:regulation of DNA-templated transcription"/>
    <property type="evidence" value="ECO:0007669"/>
    <property type="project" value="InterPro"/>
</dbReference>
<dbReference type="Pfam" id="PF14532">
    <property type="entry name" value="Sigma54_activ_2"/>
    <property type="match status" value="1"/>
</dbReference>
<keyword evidence="3" id="KW-0805">Transcription regulation</keyword>
<dbReference type="GO" id="GO:0043565">
    <property type="term" value="F:sequence-specific DNA binding"/>
    <property type="evidence" value="ECO:0007669"/>
    <property type="project" value="InterPro"/>
</dbReference>
<evidence type="ECO:0000256" key="2">
    <source>
        <dbReference type="ARBA" id="ARBA00022840"/>
    </source>
</evidence>
<dbReference type="InterPro" id="IPR009057">
    <property type="entry name" value="Homeodomain-like_sf"/>
</dbReference>
<dbReference type="PRINTS" id="PR01590">
    <property type="entry name" value="HTHFIS"/>
</dbReference>
<dbReference type="EMBL" id="QRIC01000007">
    <property type="protein sequence ID" value="RHG27098.1"/>
    <property type="molecule type" value="Genomic_DNA"/>
</dbReference>
<comment type="caution">
    <text evidence="6">The sequence shown here is derived from an EMBL/GenBank/DDBJ whole genome shotgun (WGS) entry which is preliminary data.</text>
</comment>
<dbReference type="InterPro" id="IPR025662">
    <property type="entry name" value="Sigma_54_int_dom_ATP-bd_1"/>
</dbReference>
<organism evidence="6 7">
    <name type="scientific">Dorea longicatena</name>
    <dbReference type="NCBI Taxonomy" id="88431"/>
    <lineage>
        <taxon>Bacteria</taxon>
        <taxon>Bacillati</taxon>
        <taxon>Bacillota</taxon>
        <taxon>Clostridia</taxon>
        <taxon>Lachnospirales</taxon>
        <taxon>Lachnospiraceae</taxon>
        <taxon>Dorea</taxon>
    </lineage>
</organism>
<dbReference type="Gene3D" id="3.40.50.2300">
    <property type="match status" value="1"/>
</dbReference>
<keyword evidence="2" id="KW-0067">ATP-binding</keyword>
<evidence type="ECO:0000259" key="5">
    <source>
        <dbReference type="PROSITE" id="PS50045"/>
    </source>
</evidence>
<dbReference type="InterPro" id="IPR002078">
    <property type="entry name" value="Sigma_54_int"/>
</dbReference>